<proteinExistence type="predicted"/>
<protein>
    <submittedName>
        <fullName evidence="1">Chitin synthase-domain-containing protein</fullName>
    </submittedName>
</protein>
<comment type="caution">
    <text evidence="1">The sequence shown here is derived from an EMBL/GenBank/DDBJ whole genome shotgun (WGS) entry which is preliminary data.</text>
</comment>
<gene>
    <name evidence="1" type="ORF">BJ138DRAFT_1220816</name>
</gene>
<accession>A0ACB7ZZV1</accession>
<evidence type="ECO:0000313" key="2">
    <source>
        <dbReference type="Proteomes" id="UP000790377"/>
    </source>
</evidence>
<sequence length="68" mass="8022">RVRCRMIHDKKLFGVCVRGDLFGFDFHVAKLSFQVYEYFISYHMAKAFESLFGSVTCLPGCFTLYRLR</sequence>
<name>A0ACB7ZZV1_9AGAM</name>
<organism evidence="1 2">
    <name type="scientific">Hygrophoropsis aurantiaca</name>
    <dbReference type="NCBI Taxonomy" id="72124"/>
    <lineage>
        <taxon>Eukaryota</taxon>
        <taxon>Fungi</taxon>
        <taxon>Dikarya</taxon>
        <taxon>Basidiomycota</taxon>
        <taxon>Agaricomycotina</taxon>
        <taxon>Agaricomycetes</taxon>
        <taxon>Agaricomycetidae</taxon>
        <taxon>Boletales</taxon>
        <taxon>Coniophorineae</taxon>
        <taxon>Hygrophoropsidaceae</taxon>
        <taxon>Hygrophoropsis</taxon>
    </lineage>
</organism>
<evidence type="ECO:0000313" key="1">
    <source>
        <dbReference type="EMBL" id="KAH7906590.1"/>
    </source>
</evidence>
<feature type="non-terminal residue" evidence="1">
    <location>
        <position position="1"/>
    </location>
</feature>
<dbReference type="EMBL" id="MU267998">
    <property type="protein sequence ID" value="KAH7906590.1"/>
    <property type="molecule type" value="Genomic_DNA"/>
</dbReference>
<reference evidence="1" key="1">
    <citation type="journal article" date="2021" name="New Phytol.">
        <title>Evolutionary innovations through gain and loss of genes in the ectomycorrhizal Boletales.</title>
        <authorList>
            <person name="Wu G."/>
            <person name="Miyauchi S."/>
            <person name="Morin E."/>
            <person name="Kuo A."/>
            <person name="Drula E."/>
            <person name="Varga T."/>
            <person name="Kohler A."/>
            <person name="Feng B."/>
            <person name="Cao Y."/>
            <person name="Lipzen A."/>
            <person name="Daum C."/>
            <person name="Hundley H."/>
            <person name="Pangilinan J."/>
            <person name="Johnson J."/>
            <person name="Barry K."/>
            <person name="LaButti K."/>
            <person name="Ng V."/>
            <person name="Ahrendt S."/>
            <person name="Min B."/>
            <person name="Choi I.G."/>
            <person name="Park H."/>
            <person name="Plett J.M."/>
            <person name="Magnuson J."/>
            <person name="Spatafora J.W."/>
            <person name="Nagy L.G."/>
            <person name="Henrissat B."/>
            <person name="Grigoriev I.V."/>
            <person name="Yang Z.L."/>
            <person name="Xu J."/>
            <person name="Martin F.M."/>
        </authorList>
    </citation>
    <scope>NUCLEOTIDE SEQUENCE</scope>
    <source>
        <strain evidence="1">ATCC 28755</strain>
    </source>
</reference>
<dbReference type="Proteomes" id="UP000790377">
    <property type="component" value="Unassembled WGS sequence"/>
</dbReference>
<keyword evidence="2" id="KW-1185">Reference proteome</keyword>
<feature type="non-terminal residue" evidence="1">
    <location>
        <position position="68"/>
    </location>
</feature>